<comment type="caution">
    <text evidence="4">The sequence shown here is derived from an EMBL/GenBank/DDBJ whole genome shotgun (WGS) entry which is preliminary data.</text>
</comment>
<protein>
    <submittedName>
        <fullName evidence="4">tRNA (N6-threonylcarbamoyladenosine(37)-N6)-methyltransferase TrmO</fullName>
    </submittedName>
</protein>
<dbReference type="GO" id="GO:0089715">
    <property type="term" value="F:tRNA (L-threonylcarbamoyladenosine(37)-C2) methyltransferase activity"/>
    <property type="evidence" value="ECO:0007669"/>
    <property type="project" value="TreeGrafter"/>
</dbReference>
<dbReference type="CDD" id="cd09281">
    <property type="entry name" value="UPF0066"/>
    <property type="match status" value="1"/>
</dbReference>
<dbReference type="FunFam" id="2.40.30.70:FF:000001">
    <property type="entry name" value="tRNA (N6-threonylcarbamoyladenosine(37)-N6)-methyltransferase TrmO"/>
    <property type="match status" value="1"/>
</dbReference>
<dbReference type="NCBIfam" id="TIGR00104">
    <property type="entry name" value="tRNA_TsaA"/>
    <property type="match status" value="1"/>
</dbReference>
<reference evidence="4 5" key="1">
    <citation type="submission" date="2019-04" db="EMBL/GenBank/DDBJ databases">
        <authorList>
            <person name="Hwang J.C."/>
        </authorList>
    </citation>
    <scope>NUCLEOTIDE SEQUENCE [LARGE SCALE GENOMIC DNA]</scope>
    <source>
        <strain evidence="4 5">IMCC35002</strain>
    </source>
</reference>
<dbReference type="PANTHER" id="PTHR12818:SF0">
    <property type="entry name" value="TRNA (ADENINE(37)-N6)-METHYLTRANSFERASE"/>
    <property type="match status" value="1"/>
</dbReference>
<dbReference type="PANTHER" id="PTHR12818">
    <property type="entry name" value="TRNA (ADENINE(37)-N6)-METHYLTRANSFERASE"/>
    <property type="match status" value="1"/>
</dbReference>
<keyword evidence="4" id="KW-0808">Transferase</keyword>
<dbReference type="PROSITE" id="PS01318">
    <property type="entry name" value="TSAA_1"/>
    <property type="match status" value="1"/>
</dbReference>
<dbReference type="RefSeq" id="WP_136864932.1">
    <property type="nucleotide sequence ID" value="NZ_SWCJ01000020.1"/>
</dbReference>
<dbReference type="OrthoDB" id="9804309at2"/>
<dbReference type="InterPro" id="IPR023368">
    <property type="entry name" value="UPF0066_cons_site"/>
</dbReference>
<dbReference type="SUPFAM" id="SSF118196">
    <property type="entry name" value="YaeB-like"/>
    <property type="match status" value="1"/>
</dbReference>
<dbReference type="InterPro" id="IPR036414">
    <property type="entry name" value="YaeB_N_sf"/>
</dbReference>
<evidence type="ECO:0000256" key="1">
    <source>
        <dbReference type="ARBA" id="ARBA00022691"/>
    </source>
</evidence>
<evidence type="ECO:0000256" key="2">
    <source>
        <dbReference type="ARBA" id="ARBA00033753"/>
    </source>
</evidence>
<dbReference type="InterPro" id="IPR023370">
    <property type="entry name" value="TrmO-like_N"/>
</dbReference>
<keyword evidence="5" id="KW-1185">Reference proteome</keyword>
<evidence type="ECO:0000313" key="5">
    <source>
        <dbReference type="Proteomes" id="UP000305675"/>
    </source>
</evidence>
<dbReference type="AlphaFoldDB" id="A0A4U1BHQ9"/>
<dbReference type="PROSITE" id="PS51668">
    <property type="entry name" value="TSAA_2"/>
    <property type="match status" value="1"/>
</dbReference>
<keyword evidence="4" id="KW-0489">Methyltransferase</keyword>
<organism evidence="4 5">
    <name type="scientific">Ferrimonas aestuarii</name>
    <dbReference type="NCBI Taxonomy" id="2569539"/>
    <lineage>
        <taxon>Bacteria</taxon>
        <taxon>Pseudomonadati</taxon>
        <taxon>Pseudomonadota</taxon>
        <taxon>Gammaproteobacteria</taxon>
        <taxon>Alteromonadales</taxon>
        <taxon>Ferrimonadaceae</taxon>
        <taxon>Ferrimonas</taxon>
    </lineage>
</organism>
<feature type="domain" description="TsaA-like" evidence="3">
    <location>
        <begin position="5"/>
        <end position="146"/>
    </location>
</feature>
<dbReference type="Gene3D" id="2.40.30.70">
    <property type="entry name" value="YaeB-like"/>
    <property type="match status" value="1"/>
</dbReference>
<comment type="similarity">
    <text evidence="2">Belongs to the tRNA methyltransferase O family.</text>
</comment>
<accession>A0A4U1BHQ9</accession>
<dbReference type="InterPro" id="IPR040372">
    <property type="entry name" value="YaeB-like"/>
</dbReference>
<dbReference type="InterPro" id="IPR041369">
    <property type="entry name" value="TrmO_C"/>
</dbReference>
<dbReference type="EMBL" id="SWCJ01000020">
    <property type="protein sequence ID" value="TKB50821.1"/>
    <property type="molecule type" value="Genomic_DNA"/>
</dbReference>
<evidence type="ECO:0000313" key="4">
    <source>
        <dbReference type="EMBL" id="TKB50821.1"/>
    </source>
</evidence>
<dbReference type="Gene3D" id="3.30.2310.10">
    <property type="entry name" value="YaeB-like"/>
    <property type="match status" value="1"/>
</dbReference>
<dbReference type="InterPro" id="IPR036413">
    <property type="entry name" value="YaeB-like_sf"/>
</dbReference>
<evidence type="ECO:0000259" key="3">
    <source>
        <dbReference type="PROSITE" id="PS51668"/>
    </source>
</evidence>
<sequence length="236" mass="26379">MNLEISPVAICHSPYKQKFAIPRQPRLVPAAVGRLMLQGECNNPDLLRGIEQFDYLWLIFSFHENLAQGWKPTVRPPRLGGNTRVGVFATRATFRPNGLGMSAVKLKGIGVDNGQHYLEVEGIDLLDGTPIYDIKPYIPYSDSLADASGGYADEPPKSLTMTISDQAKQQMTAAELACPGFSELAQQVLAQDPRPGYRQQDNDEREYGVQLHQFDLRWRVEQGVNHIIAVNPIRHL</sequence>
<dbReference type="Pfam" id="PF18389">
    <property type="entry name" value="TrmO_C"/>
    <property type="match status" value="1"/>
</dbReference>
<dbReference type="Pfam" id="PF01980">
    <property type="entry name" value="TrmO_N"/>
    <property type="match status" value="1"/>
</dbReference>
<gene>
    <name evidence="4" type="primary">tsaA</name>
    <name evidence="4" type="ORF">FCL42_18565</name>
</gene>
<proteinExistence type="inferred from homology"/>
<keyword evidence="1" id="KW-0949">S-adenosyl-L-methionine</keyword>
<dbReference type="Proteomes" id="UP000305675">
    <property type="component" value="Unassembled WGS sequence"/>
</dbReference>
<name>A0A4U1BHQ9_9GAMM</name>
<dbReference type="GO" id="GO:0032259">
    <property type="term" value="P:methylation"/>
    <property type="evidence" value="ECO:0007669"/>
    <property type="project" value="UniProtKB-KW"/>
</dbReference>